<evidence type="ECO:0008006" key="4">
    <source>
        <dbReference type="Google" id="ProtNLM"/>
    </source>
</evidence>
<dbReference type="SUPFAM" id="SSF49854">
    <property type="entry name" value="Spermadhesin, CUB domain"/>
    <property type="match status" value="1"/>
</dbReference>
<proteinExistence type="predicted"/>
<dbReference type="Proteomes" id="UP001209878">
    <property type="component" value="Unassembled WGS sequence"/>
</dbReference>
<feature type="signal peptide" evidence="1">
    <location>
        <begin position="1"/>
        <end position="19"/>
    </location>
</feature>
<gene>
    <name evidence="2" type="ORF">NP493_1072g00001</name>
</gene>
<dbReference type="Gene3D" id="2.60.120.290">
    <property type="entry name" value="Spermadhesin, CUB domain"/>
    <property type="match status" value="1"/>
</dbReference>
<keyword evidence="1" id="KW-0732">Signal</keyword>
<reference evidence="2" key="1">
    <citation type="journal article" date="2023" name="Mol. Biol. Evol.">
        <title>Third-Generation Sequencing Reveals the Adaptive Role of the Epigenome in Three Deep-Sea Polychaetes.</title>
        <authorList>
            <person name="Perez M."/>
            <person name="Aroh O."/>
            <person name="Sun Y."/>
            <person name="Lan Y."/>
            <person name="Juniper S.K."/>
            <person name="Young C.R."/>
            <person name="Angers B."/>
            <person name="Qian P.Y."/>
        </authorList>
    </citation>
    <scope>NUCLEOTIDE SEQUENCE</scope>
    <source>
        <strain evidence="2">R07B-5</strain>
    </source>
</reference>
<evidence type="ECO:0000313" key="2">
    <source>
        <dbReference type="EMBL" id="KAK2171387.1"/>
    </source>
</evidence>
<organism evidence="2 3">
    <name type="scientific">Ridgeia piscesae</name>
    <name type="common">Tubeworm</name>
    <dbReference type="NCBI Taxonomy" id="27915"/>
    <lineage>
        <taxon>Eukaryota</taxon>
        <taxon>Metazoa</taxon>
        <taxon>Spiralia</taxon>
        <taxon>Lophotrochozoa</taxon>
        <taxon>Annelida</taxon>
        <taxon>Polychaeta</taxon>
        <taxon>Sedentaria</taxon>
        <taxon>Canalipalpata</taxon>
        <taxon>Sabellida</taxon>
        <taxon>Siboglinidae</taxon>
        <taxon>Ridgeia</taxon>
    </lineage>
</organism>
<comment type="caution">
    <text evidence="2">The sequence shown here is derived from an EMBL/GenBank/DDBJ whole genome shotgun (WGS) entry which is preliminary data.</text>
</comment>
<name>A0AAD9KHI4_RIDPI</name>
<evidence type="ECO:0000256" key="1">
    <source>
        <dbReference type="SAM" id="SignalP"/>
    </source>
</evidence>
<evidence type="ECO:0000313" key="3">
    <source>
        <dbReference type="Proteomes" id="UP001209878"/>
    </source>
</evidence>
<dbReference type="AlphaFoldDB" id="A0AAD9KHI4"/>
<dbReference type="EMBL" id="JAODUO010001070">
    <property type="protein sequence ID" value="KAK2171387.1"/>
    <property type="molecule type" value="Genomic_DNA"/>
</dbReference>
<sequence>MFVCLRYGLIAFLLMAVTGDFSVADPGYELMPADMNLFAHIVIGAAVRCDGRMLRRNGFLYSHFKAFERLTGDKDLASKINHYPDDINCTLNICSGLTPVTDSRILVQFPRRIRLACSSDETSCDCLNIYDGPTTSWPLLRSYCGHVDRK</sequence>
<keyword evidence="3" id="KW-1185">Reference proteome</keyword>
<protein>
    <recommendedName>
        <fullName evidence="4">Secreted protein</fullName>
    </recommendedName>
</protein>
<dbReference type="InterPro" id="IPR035914">
    <property type="entry name" value="Sperma_CUB_dom_sf"/>
</dbReference>
<feature type="chain" id="PRO_5041989238" description="Secreted protein" evidence="1">
    <location>
        <begin position="20"/>
        <end position="150"/>
    </location>
</feature>
<accession>A0AAD9KHI4</accession>